<accession>A0ACC3YN53</accession>
<reference evidence="1 2" key="1">
    <citation type="journal article" date="2020" name="Phytopathology">
        <title>Genome Sequence Resources of Colletotrichum truncatum, C. plurivorum, C. musicola, and C. sojae: Four Species Pathogenic to Soybean (Glycine max).</title>
        <authorList>
            <person name="Rogerio F."/>
            <person name="Boufleur T.R."/>
            <person name="Ciampi-Guillardi M."/>
            <person name="Sukno S.A."/>
            <person name="Thon M.R."/>
            <person name="Massola Junior N.S."/>
            <person name="Baroncelli R."/>
        </authorList>
    </citation>
    <scope>NUCLEOTIDE SEQUENCE [LARGE SCALE GENOMIC DNA]</scope>
    <source>
        <strain evidence="1 2">CMES1059</strain>
    </source>
</reference>
<keyword evidence="2" id="KW-1185">Reference proteome</keyword>
<gene>
    <name evidence="1" type="ORF">CTRU02_212294</name>
</gene>
<dbReference type="EMBL" id="VUJX02000008">
    <property type="protein sequence ID" value="KAL0933331.1"/>
    <property type="molecule type" value="Genomic_DNA"/>
</dbReference>
<organism evidence="1 2">
    <name type="scientific">Colletotrichum truncatum</name>
    <name type="common">Anthracnose fungus</name>
    <name type="synonym">Colletotrichum capsici</name>
    <dbReference type="NCBI Taxonomy" id="5467"/>
    <lineage>
        <taxon>Eukaryota</taxon>
        <taxon>Fungi</taxon>
        <taxon>Dikarya</taxon>
        <taxon>Ascomycota</taxon>
        <taxon>Pezizomycotina</taxon>
        <taxon>Sordariomycetes</taxon>
        <taxon>Hypocreomycetidae</taxon>
        <taxon>Glomerellales</taxon>
        <taxon>Glomerellaceae</taxon>
        <taxon>Colletotrichum</taxon>
        <taxon>Colletotrichum truncatum species complex</taxon>
    </lineage>
</organism>
<dbReference type="Proteomes" id="UP000805649">
    <property type="component" value="Unassembled WGS sequence"/>
</dbReference>
<proteinExistence type="predicted"/>
<comment type="caution">
    <text evidence="1">The sequence shown here is derived from an EMBL/GenBank/DDBJ whole genome shotgun (WGS) entry which is preliminary data.</text>
</comment>
<name>A0ACC3YN53_COLTU</name>
<protein>
    <submittedName>
        <fullName evidence="1">Uncharacterized protein</fullName>
    </submittedName>
</protein>
<sequence length="699" mass="76602">MNMADHHRGRPVLVSDPSRSSSAISLPRYRSSETTQRAEYHLETGSDPSVNLMPKPTPEVTTTATSSVAARNARRPTSASAIYQLCLDILLTIPSICFLIYAFMVYSNNGKSIDQDPVPDLETAAKYSPTIFPIAFAAVIANLLKATAAWKLERGISVLSLEYLLSSRTVFSTLTAPFILRTVNLLTPFLIVLWALSPLGGQAGLRVMDVVPSQATESWPYQYLEVMSPLSHQGSFSQSGMKALPPILSAFVGTLSSPKAIKASPRDLFGNIKIPLVEAYQMTGKEPDLEGWFKVNQTSGSNSTVWSSVAGVPATCLGGLSEGANFTYTMETSYMYTNCSVGQVATENPYTLFEDYLKNNTGGYDNGHSLVIRPTKKSRTDMNIATPAEWTFTSYTAFGITNATCKLTTTHVELDIACRGATCSAVRARPLQKAKNMTVLTVLDNIRPSNVPAANPKLRAGVVNAFLSTFIKGLNTPWDEEGNWQMQPYSSPIEYFFTHPDTPFSATIDPNRETEVLPGWRGEEIYPIGDVLFSERFSQLLNTFWLSSIAPENITGNFNFGAPDYTLAYETALNFIRQNVTGTRTPDVLVMQVNKSWLAVLFIASVVMLASGIAASVLNLFRRGPDILDHPTGLLRDNPHVHMVQSTSMEDATEQIRRNGGVRVCLGDIKSHEDTGYLVVGCSGDVAPLGLQRKERRFE</sequence>
<evidence type="ECO:0000313" key="1">
    <source>
        <dbReference type="EMBL" id="KAL0933331.1"/>
    </source>
</evidence>
<evidence type="ECO:0000313" key="2">
    <source>
        <dbReference type="Proteomes" id="UP000805649"/>
    </source>
</evidence>